<reference evidence="3 4" key="1">
    <citation type="submission" date="2015-10" db="EMBL/GenBank/DDBJ databases">
        <title>Genome sequencing and analysis of members of genus Stenotrophomonas.</title>
        <authorList>
            <person name="Patil P.P."/>
            <person name="Midha S."/>
            <person name="Patil P.B."/>
        </authorList>
    </citation>
    <scope>NUCLEOTIDE SEQUENCE [LARGE SCALE GENOMIC DNA]</scope>
    <source>
        <strain evidence="3 4">JCM 16536</strain>
    </source>
</reference>
<dbReference type="OrthoDB" id="6006887at2"/>
<dbReference type="Proteomes" id="UP000051802">
    <property type="component" value="Unassembled WGS sequence"/>
</dbReference>
<dbReference type="EMBL" id="LLXU01000072">
    <property type="protein sequence ID" value="KRG43934.1"/>
    <property type="molecule type" value="Genomic_DNA"/>
</dbReference>
<proteinExistence type="predicted"/>
<keyword evidence="4" id="KW-1185">Reference proteome</keyword>
<dbReference type="AlphaFoldDB" id="A0A0R0AQG7"/>
<sequence length="85" mass="8933">MNSKLLSRSVPLLLLLSGSAVLAAGRLEPAPGMVKDTGADYGVSAAAEENASTPTQEEAPRAARRARTSLSMPYFSFAQALRPRS</sequence>
<evidence type="ECO:0000256" key="1">
    <source>
        <dbReference type="SAM" id="MobiDB-lite"/>
    </source>
</evidence>
<feature type="region of interest" description="Disordered" evidence="1">
    <location>
        <begin position="45"/>
        <end position="65"/>
    </location>
</feature>
<comment type="caution">
    <text evidence="3">The sequence shown here is derived from an EMBL/GenBank/DDBJ whole genome shotgun (WGS) entry which is preliminary data.</text>
</comment>
<protein>
    <submittedName>
        <fullName evidence="3">Uncharacterized protein</fullName>
    </submittedName>
</protein>
<evidence type="ECO:0000313" key="4">
    <source>
        <dbReference type="Proteomes" id="UP000051802"/>
    </source>
</evidence>
<feature type="signal peptide" evidence="2">
    <location>
        <begin position="1"/>
        <end position="23"/>
    </location>
</feature>
<dbReference type="STRING" id="676599.ARC20_08975"/>
<feature type="chain" id="PRO_5006391140" evidence="2">
    <location>
        <begin position="24"/>
        <end position="85"/>
    </location>
</feature>
<keyword evidence="2" id="KW-0732">Signal</keyword>
<dbReference type="RefSeq" id="WP_057646255.1">
    <property type="nucleotide sequence ID" value="NZ_LLXU01000072.1"/>
</dbReference>
<evidence type="ECO:0000313" key="3">
    <source>
        <dbReference type="EMBL" id="KRG43934.1"/>
    </source>
</evidence>
<accession>A0A0R0AQG7</accession>
<name>A0A0R0AQG7_9GAMM</name>
<organism evidence="3 4">
    <name type="scientific">Stenotrophomonas panacihumi</name>
    <dbReference type="NCBI Taxonomy" id="676599"/>
    <lineage>
        <taxon>Bacteria</taxon>
        <taxon>Pseudomonadati</taxon>
        <taxon>Pseudomonadota</taxon>
        <taxon>Gammaproteobacteria</taxon>
        <taxon>Lysobacterales</taxon>
        <taxon>Lysobacteraceae</taxon>
        <taxon>Stenotrophomonas</taxon>
    </lineage>
</organism>
<gene>
    <name evidence="3" type="ORF">ARC20_08975</name>
</gene>
<evidence type="ECO:0000256" key="2">
    <source>
        <dbReference type="SAM" id="SignalP"/>
    </source>
</evidence>